<evidence type="ECO:0000313" key="3">
    <source>
        <dbReference type="Proteomes" id="UP000223968"/>
    </source>
</evidence>
<keyword evidence="3" id="KW-1185">Reference proteome</keyword>
<dbReference type="Proteomes" id="UP000223968">
    <property type="component" value="Unassembled WGS sequence"/>
</dbReference>
<protein>
    <recommendedName>
        <fullName evidence="1">DUF7730 domain-containing protein</fullName>
    </recommendedName>
</protein>
<dbReference type="STRING" id="1447875.A0A2B7XZ00"/>
<dbReference type="PANTHER" id="PTHR38790:SF4">
    <property type="entry name" value="2EXR DOMAIN-CONTAINING PROTEIN"/>
    <property type="match status" value="1"/>
</dbReference>
<accession>A0A2B7XZ00</accession>
<dbReference type="EMBL" id="PDNB01000039">
    <property type="protein sequence ID" value="PGH14003.1"/>
    <property type="molecule type" value="Genomic_DNA"/>
</dbReference>
<proteinExistence type="predicted"/>
<feature type="domain" description="DUF7730" evidence="1">
    <location>
        <begin position="71"/>
        <end position="200"/>
    </location>
</feature>
<sequence length="358" mass="41079">MRHKKIQTIHSRLHHRIKQLERVKPRFHKSLQDHPPFEPPVKLDLEESLAGTRPQDINTLCTDTDPLQAVRKSRFFKKLPPELRRQVYVLAFGNGVVHIDDCGSFKLARRPHFCPYAVGQRPPREDDCENIFEYQCTLRRYGSELIGVMGWLLSCRLAYAEAVDVLYSTNTLRIRGMGSLSRLPNYLPPGILERITSLELIPRVRLIAVPEELITSLPRSMFPNLRRLHLSVSGIEVSSWQREVSGSSDYGVTLEYNEAMETDAFLARADHLARKLLSFSRLQVFEISVGHETFQRFAEGLRGDEEAIVHKTPRQSEGERFWRSLDKVRVNENADVDAAAAAALDRNCNTAIGYWIQY</sequence>
<evidence type="ECO:0000259" key="1">
    <source>
        <dbReference type="Pfam" id="PF24864"/>
    </source>
</evidence>
<reference evidence="2 3" key="1">
    <citation type="submission" date="2017-10" db="EMBL/GenBank/DDBJ databases">
        <title>Comparative genomics in systemic dimorphic fungi from Ajellomycetaceae.</title>
        <authorList>
            <person name="Munoz J.F."/>
            <person name="Mcewen J.G."/>
            <person name="Clay O.K."/>
            <person name="Cuomo C.A."/>
        </authorList>
    </citation>
    <scope>NUCLEOTIDE SEQUENCE [LARGE SCALE GENOMIC DNA]</scope>
    <source>
        <strain evidence="2 3">UAMH5409</strain>
    </source>
</reference>
<name>A0A2B7XZ00_9EURO</name>
<dbReference type="InterPro" id="IPR056632">
    <property type="entry name" value="DUF7730"/>
</dbReference>
<organism evidence="2 3">
    <name type="scientific">Helicocarpus griseus UAMH5409</name>
    <dbReference type="NCBI Taxonomy" id="1447875"/>
    <lineage>
        <taxon>Eukaryota</taxon>
        <taxon>Fungi</taxon>
        <taxon>Dikarya</taxon>
        <taxon>Ascomycota</taxon>
        <taxon>Pezizomycotina</taxon>
        <taxon>Eurotiomycetes</taxon>
        <taxon>Eurotiomycetidae</taxon>
        <taxon>Onygenales</taxon>
        <taxon>Ajellomycetaceae</taxon>
        <taxon>Helicocarpus</taxon>
    </lineage>
</organism>
<comment type="caution">
    <text evidence="2">The sequence shown here is derived from an EMBL/GenBank/DDBJ whole genome shotgun (WGS) entry which is preliminary data.</text>
</comment>
<dbReference type="Pfam" id="PF24864">
    <property type="entry name" value="DUF7730"/>
    <property type="match status" value="1"/>
</dbReference>
<evidence type="ECO:0000313" key="2">
    <source>
        <dbReference type="EMBL" id="PGH14003.1"/>
    </source>
</evidence>
<dbReference type="PANTHER" id="PTHR38790">
    <property type="entry name" value="2EXR DOMAIN-CONTAINING PROTEIN-RELATED"/>
    <property type="match status" value="1"/>
</dbReference>
<dbReference type="AlphaFoldDB" id="A0A2B7XZ00"/>
<dbReference type="OrthoDB" id="515692at2759"/>
<gene>
    <name evidence="2" type="ORF">AJ79_03272</name>
</gene>